<feature type="chain" id="PRO_5038731890" evidence="6">
    <location>
        <begin position="24"/>
        <end position="358"/>
    </location>
</feature>
<dbReference type="Gene3D" id="3.40.190.10">
    <property type="entry name" value="Periplasmic binding protein-like II"/>
    <property type="match status" value="2"/>
</dbReference>
<dbReference type="AlphaFoldDB" id="A0A6N2TSH3"/>
<evidence type="ECO:0000256" key="1">
    <source>
        <dbReference type="ARBA" id="ARBA00004418"/>
    </source>
</evidence>
<protein>
    <submittedName>
        <fullName evidence="7">Spermidine/putrescine-binding periplasmic protein</fullName>
    </submittedName>
</protein>
<dbReference type="InterPro" id="IPR001188">
    <property type="entry name" value="Sperm_putr-bd"/>
</dbReference>
<dbReference type="PANTHER" id="PTHR30222:SF17">
    <property type="entry name" value="SPERMIDINE_PUTRESCINE-BINDING PERIPLASMIC PROTEIN"/>
    <property type="match status" value="1"/>
</dbReference>
<feature type="binding site" evidence="5">
    <location>
        <position position="102"/>
    </location>
    <ligand>
        <name>spermidine</name>
        <dbReference type="ChEBI" id="CHEBI:57834"/>
    </ligand>
</feature>
<gene>
    <name evidence="7" type="primary">potD_2</name>
    <name evidence="7" type="ORF">AULFYP135_01553</name>
</gene>
<dbReference type="PRINTS" id="PR00909">
    <property type="entry name" value="SPERMDNBNDNG"/>
</dbReference>
<feature type="signal peptide" evidence="6">
    <location>
        <begin position="1"/>
        <end position="23"/>
    </location>
</feature>
<evidence type="ECO:0000256" key="2">
    <source>
        <dbReference type="ARBA" id="ARBA00022448"/>
    </source>
</evidence>
<evidence type="ECO:0000256" key="3">
    <source>
        <dbReference type="ARBA" id="ARBA00022729"/>
    </source>
</evidence>
<dbReference type="PANTHER" id="PTHR30222">
    <property type="entry name" value="SPERMIDINE/PUTRESCINE-BINDING PERIPLASMIC PROTEIN"/>
    <property type="match status" value="1"/>
</dbReference>
<dbReference type="GO" id="GO:0019808">
    <property type="term" value="F:polyamine binding"/>
    <property type="evidence" value="ECO:0007669"/>
    <property type="project" value="InterPro"/>
</dbReference>
<comment type="subcellular location">
    <subcellularLocation>
        <location evidence="1">Periplasm</location>
    </subcellularLocation>
</comment>
<dbReference type="GO" id="GO:0042597">
    <property type="term" value="C:periplasmic space"/>
    <property type="evidence" value="ECO:0007669"/>
    <property type="project" value="UniProtKB-SubCell"/>
</dbReference>
<evidence type="ECO:0000256" key="4">
    <source>
        <dbReference type="ARBA" id="ARBA00022764"/>
    </source>
</evidence>
<accession>A0A6N2TSH3</accession>
<dbReference type="SUPFAM" id="SSF53850">
    <property type="entry name" value="Periplasmic binding protein-like II"/>
    <property type="match status" value="1"/>
</dbReference>
<proteinExistence type="predicted"/>
<dbReference type="PIRSF" id="PIRSF019574">
    <property type="entry name" value="Periplasmic_polyamine_BP"/>
    <property type="match status" value="1"/>
</dbReference>
<organism evidence="7">
    <name type="scientific">uncultured Anaerotruncus sp</name>
    <dbReference type="NCBI Taxonomy" id="905011"/>
    <lineage>
        <taxon>Bacteria</taxon>
        <taxon>Bacillati</taxon>
        <taxon>Bacillota</taxon>
        <taxon>Clostridia</taxon>
        <taxon>Eubacteriales</taxon>
        <taxon>Oscillospiraceae</taxon>
        <taxon>Anaerotruncus</taxon>
        <taxon>environmental samples</taxon>
    </lineage>
</organism>
<dbReference type="PROSITE" id="PS51257">
    <property type="entry name" value="PROKAR_LIPOPROTEIN"/>
    <property type="match status" value="1"/>
</dbReference>
<reference evidence="7" key="1">
    <citation type="submission" date="2019-11" db="EMBL/GenBank/DDBJ databases">
        <authorList>
            <person name="Feng L."/>
        </authorList>
    </citation>
    <scope>NUCLEOTIDE SEQUENCE</scope>
    <source>
        <strain evidence="7">AundefinedLFYP135</strain>
    </source>
</reference>
<keyword evidence="2" id="KW-0813">Transport</keyword>
<dbReference type="GO" id="GO:0015846">
    <property type="term" value="P:polyamine transport"/>
    <property type="evidence" value="ECO:0007669"/>
    <property type="project" value="InterPro"/>
</dbReference>
<dbReference type="Pfam" id="PF13416">
    <property type="entry name" value="SBP_bac_8"/>
    <property type="match status" value="1"/>
</dbReference>
<evidence type="ECO:0000256" key="5">
    <source>
        <dbReference type="PIRSR" id="PIRSR019574-1"/>
    </source>
</evidence>
<evidence type="ECO:0000256" key="6">
    <source>
        <dbReference type="SAM" id="SignalP"/>
    </source>
</evidence>
<evidence type="ECO:0000313" key="7">
    <source>
        <dbReference type="EMBL" id="VYT07929.1"/>
    </source>
</evidence>
<name>A0A6N2TSH3_9FIRM</name>
<sequence length="358" mass="39674">MKNSKKRLARLLCAAMAAAMVLAGCNSSGGNSSSSSAGQGGEEQVLNIYTWADYFPADIVEEFTSTTGIKVNYSTFESNEEMLMKLEAAKGGQYDLILASDYIIETAIQKELVGKLDTQQIPNFQNINPAFQSKYYDPTNEYTVPYAAGIPLIIYNPELVDFEIKGFEDLWNPQLADSIVVMDDARNVIGLTLKSMGYSLNETDEAVLGQAKEKLMALKPNIRALDYSTPYNLMISGETAVGYMFTSQIITALNENPDLKVVYPEEGLGFGIDSCFVPSDAPHKENAYKFLDFILDGERSAHISEETMYINCNSAATPFIKEQALVIPDEMIEGAEFMMNVGEADELYQQIWTEFKMS</sequence>
<dbReference type="EMBL" id="CACRSL010000003">
    <property type="protein sequence ID" value="VYT07929.1"/>
    <property type="molecule type" value="Genomic_DNA"/>
</dbReference>
<dbReference type="CDD" id="cd13590">
    <property type="entry name" value="PBP2_PotD_PotF_like"/>
    <property type="match status" value="1"/>
</dbReference>
<dbReference type="InterPro" id="IPR006059">
    <property type="entry name" value="SBP"/>
</dbReference>
<keyword evidence="3 6" id="KW-0732">Signal</keyword>
<keyword evidence="4" id="KW-0574">Periplasm</keyword>